<dbReference type="EMBL" id="GG677097">
    <property type="protein sequence ID" value="EER11020.1"/>
    <property type="molecule type" value="Genomic_DNA"/>
</dbReference>
<sequence length="193" mass="21888">MWRKVFTKLRLLTNYEELVPETWRSYQARIKQKNKHKLRTCVLPTVTLVVERQERQQKSARTGHINKRKKKLSLIYVPTTDGAPRYQTGPNVKARVVRGHLEANTPAIMTLEKKCNVRKVYNLGTIHACNVDFFSEIPKDDQGFVSGPTTKPNVSFSNALGPMIPRYSLCGNMTACLPVEDTVGASMKNVNVE</sequence>
<organism evidence="2">
    <name type="scientific">Perkinsus marinus (strain ATCC 50983 / TXsc)</name>
    <dbReference type="NCBI Taxonomy" id="423536"/>
    <lineage>
        <taxon>Eukaryota</taxon>
        <taxon>Sar</taxon>
        <taxon>Alveolata</taxon>
        <taxon>Perkinsozoa</taxon>
        <taxon>Perkinsea</taxon>
        <taxon>Perkinsida</taxon>
        <taxon>Perkinsidae</taxon>
        <taxon>Perkinsus</taxon>
    </lineage>
</organism>
<name>C5KX16_PERM5</name>
<keyword evidence="2" id="KW-1185">Reference proteome</keyword>
<dbReference type="RefSeq" id="XP_002779225.1">
    <property type="nucleotide sequence ID" value="XM_002779179.1"/>
</dbReference>
<dbReference type="AlphaFoldDB" id="C5KX16"/>
<accession>C5KX16</accession>
<evidence type="ECO:0000313" key="1">
    <source>
        <dbReference type="EMBL" id="EER11020.1"/>
    </source>
</evidence>
<dbReference type="InParanoid" id="C5KX16"/>
<feature type="non-terminal residue" evidence="1">
    <location>
        <position position="193"/>
    </location>
</feature>
<dbReference type="Proteomes" id="UP000007800">
    <property type="component" value="Unassembled WGS sequence"/>
</dbReference>
<dbReference type="GeneID" id="9056236"/>
<proteinExistence type="predicted"/>
<reference evidence="1 2" key="1">
    <citation type="submission" date="2008-07" db="EMBL/GenBank/DDBJ databases">
        <authorList>
            <person name="El-Sayed N."/>
            <person name="Caler E."/>
            <person name="Inman J."/>
            <person name="Amedeo P."/>
            <person name="Hass B."/>
            <person name="Wortman J."/>
        </authorList>
    </citation>
    <scope>NUCLEOTIDE SEQUENCE [LARGE SCALE GENOMIC DNA]</scope>
    <source>
        <strain evidence="2">ATCC 50983 / TXsc</strain>
    </source>
</reference>
<evidence type="ECO:0000313" key="2">
    <source>
        <dbReference type="Proteomes" id="UP000007800"/>
    </source>
</evidence>
<gene>
    <name evidence="1" type="ORF">Pmar_PMAR029644</name>
</gene>
<protein>
    <submittedName>
        <fullName evidence="1">Uncharacterized protein</fullName>
    </submittedName>
</protein>